<comment type="catalytic activity">
    <reaction evidence="8">
        <text>GTP + ATP = guanosine 3'-diphosphate 5'-triphosphate + AMP</text>
        <dbReference type="Rhea" id="RHEA:22088"/>
        <dbReference type="ChEBI" id="CHEBI:30616"/>
        <dbReference type="ChEBI" id="CHEBI:37565"/>
        <dbReference type="ChEBI" id="CHEBI:142410"/>
        <dbReference type="ChEBI" id="CHEBI:456215"/>
        <dbReference type="EC" id="2.7.6.5"/>
    </reaction>
</comment>
<evidence type="ECO:0000256" key="9">
    <source>
        <dbReference type="RuleBase" id="RU003847"/>
    </source>
</evidence>
<evidence type="ECO:0000256" key="7">
    <source>
        <dbReference type="ARBA" id="ARBA00033308"/>
    </source>
</evidence>
<dbReference type="GO" id="GO:0016301">
    <property type="term" value="F:kinase activity"/>
    <property type="evidence" value="ECO:0007669"/>
    <property type="project" value="UniProtKB-KW"/>
</dbReference>
<dbReference type="Pfam" id="PF04607">
    <property type="entry name" value="RelA_SpoT"/>
    <property type="match status" value="1"/>
</dbReference>
<dbReference type="SMART" id="SM00471">
    <property type="entry name" value="HDc"/>
    <property type="match status" value="1"/>
</dbReference>
<proteinExistence type="inferred from homology"/>
<dbReference type="Gene3D" id="3.30.460.10">
    <property type="entry name" value="Beta Polymerase, domain 2"/>
    <property type="match status" value="1"/>
</dbReference>
<comment type="similarity">
    <text evidence="9">Belongs to the relA/spoT family.</text>
</comment>
<dbReference type="InterPro" id="IPR007685">
    <property type="entry name" value="RelA_SpoT"/>
</dbReference>
<evidence type="ECO:0000313" key="15">
    <source>
        <dbReference type="Proteomes" id="UP000244338"/>
    </source>
</evidence>
<dbReference type="CDD" id="cd05399">
    <property type="entry name" value="NT_Rel-Spo_like"/>
    <property type="match status" value="1"/>
</dbReference>
<feature type="domain" description="TGS" evidence="13">
    <location>
        <begin position="393"/>
        <end position="454"/>
    </location>
</feature>
<comment type="pathway">
    <text evidence="1">Purine metabolism; ppGpp biosynthesis; ppGpp from GTP: step 1/2.</text>
</comment>
<dbReference type="Pfam" id="PF13328">
    <property type="entry name" value="HD_4"/>
    <property type="match status" value="1"/>
</dbReference>
<dbReference type="Pfam" id="PF02824">
    <property type="entry name" value="TGS"/>
    <property type="match status" value="1"/>
</dbReference>
<keyword evidence="14" id="KW-0418">Kinase</keyword>
<dbReference type="PANTHER" id="PTHR21262:SF31">
    <property type="entry name" value="GTP PYROPHOSPHOKINASE"/>
    <property type="match status" value="1"/>
</dbReference>
<dbReference type="Proteomes" id="UP000244338">
    <property type="component" value="Unassembled WGS sequence"/>
</dbReference>
<dbReference type="CDD" id="cd00077">
    <property type="entry name" value="HDc"/>
    <property type="match status" value="1"/>
</dbReference>
<keyword evidence="4" id="KW-0342">GTP-binding</keyword>
<dbReference type="Pfam" id="PF19296">
    <property type="entry name" value="RelA_AH_RIS"/>
    <property type="match status" value="1"/>
</dbReference>
<dbReference type="InterPro" id="IPR004095">
    <property type="entry name" value="TGS"/>
</dbReference>
<dbReference type="InterPro" id="IPR004811">
    <property type="entry name" value="RelA/Spo_fam"/>
</dbReference>
<dbReference type="SUPFAM" id="SSF81271">
    <property type="entry name" value="TGS-like"/>
    <property type="match status" value="1"/>
</dbReference>
<dbReference type="InterPro" id="IPR002912">
    <property type="entry name" value="ACT_dom"/>
</dbReference>
<dbReference type="Gene3D" id="1.10.3210.10">
    <property type="entry name" value="Hypothetical protein af1432"/>
    <property type="match status" value="1"/>
</dbReference>
<dbReference type="InterPro" id="IPR043519">
    <property type="entry name" value="NT_sf"/>
</dbReference>
<comment type="function">
    <text evidence="9">In eubacteria ppGpp (guanosine 3'-diphosphate 5'-diphosphate) is a mediator of the stringent response that coordinates a variety of cellular activities in response to changes in nutritional abundance.</text>
</comment>
<evidence type="ECO:0000259" key="11">
    <source>
        <dbReference type="PROSITE" id="PS51671"/>
    </source>
</evidence>
<dbReference type="GO" id="GO:0008728">
    <property type="term" value="F:GTP diphosphokinase activity"/>
    <property type="evidence" value="ECO:0007669"/>
    <property type="project" value="UniProtKB-EC"/>
</dbReference>
<dbReference type="GO" id="GO:0005886">
    <property type="term" value="C:plasma membrane"/>
    <property type="evidence" value="ECO:0007669"/>
    <property type="project" value="TreeGrafter"/>
</dbReference>
<reference evidence="15" key="1">
    <citation type="journal article" date="2018" name="Sci. Rep.">
        <title>Lignite coal burning seam in the remote Altai Mountains harbors a hydrogen-driven thermophilic microbial community.</title>
        <authorList>
            <person name="Kadnikov V.V."/>
            <person name="Mardanov A.V."/>
            <person name="Ivasenko D.A."/>
            <person name="Antsiferov D.V."/>
            <person name="Beletsky A.V."/>
            <person name="Karnachuk O.V."/>
            <person name="Ravin N.V."/>
        </authorList>
    </citation>
    <scope>NUCLEOTIDE SEQUENCE [LARGE SCALE GENOMIC DNA]</scope>
</reference>
<dbReference type="Pfam" id="PF13291">
    <property type="entry name" value="ACT_4"/>
    <property type="match status" value="1"/>
</dbReference>
<evidence type="ECO:0000256" key="5">
    <source>
        <dbReference type="ARBA" id="ARBA00029754"/>
    </source>
</evidence>
<evidence type="ECO:0000256" key="1">
    <source>
        <dbReference type="ARBA" id="ARBA00004976"/>
    </source>
</evidence>
<dbReference type="CDD" id="cd01668">
    <property type="entry name" value="TGS_RSH"/>
    <property type="match status" value="1"/>
</dbReference>
<dbReference type="SUPFAM" id="SSF109604">
    <property type="entry name" value="HD-domain/PDEase-like"/>
    <property type="match status" value="1"/>
</dbReference>
<evidence type="ECO:0000256" key="2">
    <source>
        <dbReference type="ARBA" id="ARBA00013251"/>
    </source>
</evidence>
<protein>
    <recommendedName>
        <fullName evidence="3">GTP pyrophosphokinase</fullName>
        <ecNumber evidence="2">2.7.6.5</ecNumber>
    </recommendedName>
    <alternativeName>
        <fullName evidence="6">(p)ppGpp synthase</fullName>
    </alternativeName>
    <alternativeName>
        <fullName evidence="5">ATP:GTP 3'-pyrophosphotransferase</fullName>
    </alternativeName>
    <alternativeName>
        <fullName evidence="7">ppGpp synthase I</fullName>
    </alternativeName>
</protein>
<sequence length="754" mass="86319">MKQIETIPQLTTFTHKLKRYMNEEDVREIERAYAFAEAHHAGQYRISGDPYITHPLSVADILADLKMDLTIIIAALLHDVVEDTTATLDDLRRLFGEEIATIVDGVTKLRRIQFQSKEEQQAENYRKMLLAMARDVRVILIKLADRLHNMRTLKFRTEEDQRRIAEETLEIYAPIAHRLGISAIKWELEDTALRYLSPQHYYRIVHLMKKKRAERESYIEKVSETLRQKLFEMDIKAEVYGRPKHIYSIYRKMYQQHKAFNEIYDLLAVRVIVEGVRECYSVLGIVHTLWKPMPGRFKDYIAMPKTNMYQSLHTTVIGPQGEPLEVQIRTREMHLTAEYGIAAHWAYKEGKPPKNAAEEARRMRFLRELLEYQQEARSAKEFMESLKVDLFSDLVFVFTPKGDVIELPAGSVPIDFAYRIHTEIGNRMIGAKVNGKIVPLDHPLKTGDIVEILTSKQSYGPSQDWLKIAKSSHARNKIRAWFKKERREEMIVRGRELLEQEAKRHHFTLKTLLRDEYVKDALERFNFQALEELLAAVGYGGLSPTPVISRLLERYRKDHAESAPTTAGASGGTAMQAPSGTLSGTHLIGNVDTKSAQTKSIKSGKQGVQVKGIDGVLVRYSRCCNPVPGDEIIGFITRGRGVSIHRKDCSNVQHIAQGEEERLVEVSWEADGGAYYPVDIEVTGLDRHGLLNDVLQAVNETKTNLTQVVGRADKNRLAKITMTVTIKHLNDLTRVVERIKRVKDVYAVSRMIQP</sequence>
<feature type="region of interest" description="Disordered" evidence="10">
    <location>
        <begin position="559"/>
        <end position="588"/>
    </location>
</feature>
<dbReference type="PROSITE" id="PS51831">
    <property type="entry name" value="HD"/>
    <property type="match status" value="1"/>
</dbReference>
<dbReference type="InterPro" id="IPR033655">
    <property type="entry name" value="TGS_RelA/SpoT"/>
</dbReference>
<gene>
    <name evidence="14" type="ORF">BSOLF_0721</name>
</gene>
<feature type="domain" description="HD" evidence="12">
    <location>
        <begin position="51"/>
        <end position="150"/>
    </location>
</feature>
<dbReference type="PROSITE" id="PS51880">
    <property type="entry name" value="TGS"/>
    <property type="match status" value="1"/>
</dbReference>
<evidence type="ECO:0000313" key="14">
    <source>
        <dbReference type="EMBL" id="PTQ57859.1"/>
    </source>
</evidence>
<keyword evidence="14" id="KW-0808">Transferase</keyword>
<dbReference type="InterPro" id="IPR045600">
    <property type="entry name" value="RelA/SpoT_AH_RIS"/>
</dbReference>
<dbReference type="InterPro" id="IPR012675">
    <property type="entry name" value="Beta-grasp_dom_sf"/>
</dbReference>
<dbReference type="GO" id="GO:0015970">
    <property type="term" value="P:guanosine tetraphosphate biosynthetic process"/>
    <property type="evidence" value="ECO:0007669"/>
    <property type="project" value="UniProtKB-UniPathway"/>
</dbReference>
<dbReference type="InterPro" id="IPR003607">
    <property type="entry name" value="HD/PDEase_dom"/>
</dbReference>
<dbReference type="SUPFAM" id="SSF55021">
    <property type="entry name" value="ACT-like"/>
    <property type="match status" value="1"/>
</dbReference>
<dbReference type="EC" id="2.7.6.5" evidence="2"/>
<evidence type="ECO:0000256" key="3">
    <source>
        <dbReference type="ARBA" id="ARBA00019852"/>
    </source>
</evidence>
<dbReference type="FunFam" id="3.10.20.30:FF:000002">
    <property type="entry name" value="GTP pyrophosphokinase (RelA/SpoT)"/>
    <property type="match status" value="1"/>
</dbReference>
<feature type="domain" description="ACT" evidence="11">
    <location>
        <begin position="679"/>
        <end position="753"/>
    </location>
</feature>
<keyword evidence="4" id="KW-0547">Nucleotide-binding</keyword>
<name>A0A2R6Y597_9BACL</name>
<dbReference type="UniPathway" id="UPA00908">
    <property type="reaction ID" value="UER00884"/>
</dbReference>
<dbReference type="InterPro" id="IPR045865">
    <property type="entry name" value="ACT-like_dom_sf"/>
</dbReference>
<dbReference type="Gene3D" id="3.10.20.30">
    <property type="match status" value="1"/>
</dbReference>
<dbReference type="GO" id="GO:0005525">
    <property type="term" value="F:GTP binding"/>
    <property type="evidence" value="ECO:0007669"/>
    <property type="project" value="UniProtKB-KW"/>
</dbReference>
<dbReference type="InterPro" id="IPR006674">
    <property type="entry name" value="HD_domain"/>
</dbReference>
<evidence type="ECO:0000259" key="12">
    <source>
        <dbReference type="PROSITE" id="PS51831"/>
    </source>
</evidence>
<evidence type="ECO:0000256" key="4">
    <source>
        <dbReference type="ARBA" id="ARBA00023134"/>
    </source>
</evidence>
<feature type="compositionally biased region" description="Low complexity" evidence="10">
    <location>
        <begin position="565"/>
        <end position="574"/>
    </location>
</feature>
<dbReference type="Gene3D" id="3.30.70.260">
    <property type="match status" value="1"/>
</dbReference>
<dbReference type="PANTHER" id="PTHR21262">
    <property type="entry name" value="GUANOSINE-3',5'-BIS DIPHOSPHATE 3'-PYROPHOSPHOHYDROLASE"/>
    <property type="match status" value="1"/>
</dbReference>
<evidence type="ECO:0000256" key="10">
    <source>
        <dbReference type="SAM" id="MobiDB-lite"/>
    </source>
</evidence>
<dbReference type="FunFam" id="3.30.460.10:FF:000001">
    <property type="entry name" value="GTP pyrophosphokinase RelA"/>
    <property type="match status" value="1"/>
</dbReference>
<dbReference type="CDD" id="cd04876">
    <property type="entry name" value="ACT_RelA-SpoT"/>
    <property type="match status" value="1"/>
</dbReference>
<comment type="caution">
    <text evidence="14">The sequence shown here is derived from an EMBL/GenBank/DDBJ whole genome shotgun (WGS) entry which is preliminary data.</text>
</comment>
<dbReference type="EMBL" id="PEBX01000002">
    <property type="protein sequence ID" value="PTQ57859.1"/>
    <property type="molecule type" value="Genomic_DNA"/>
</dbReference>
<dbReference type="PROSITE" id="PS51671">
    <property type="entry name" value="ACT"/>
    <property type="match status" value="1"/>
</dbReference>
<evidence type="ECO:0000256" key="8">
    <source>
        <dbReference type="ARBA" id="ARBA00048244"/>
    </source>
</evidence>
<accession>A0A2R6Y597</accession>
<dbReference type="InterPro" id="IPR012676">
    <property type="entry name" value="TGS-like"/>
</dbReference>
<evidence type="ECO:0000256" key="6">
    <source>
        <dbReference type="ARBA" id="ARBA00032407"/>
    </source>
</evidence>
<dbReference type="NCBIfam" id="TIGR00691">
    <property type="entry name" value="spoT_relA"/>
    <property type="match status" value="1"/>
</dbReference>
<organism evidence="14 15">
    <name type="scientific">Candidatus Carbonibacillus altaicus</name>
    <dbReference type="NCBI Taxonomy" id="2163959"/>
    <lineage>
        <taxon>Bacteria</taxon>
        <taxon>Bacillati</taxon>
        <taxon>Bacillota</taxon>
        <taxon>Bacilli</taxon>
        <taxon>Bacillales</taxon>
        <taxon>Candidatus Carbonibacillus</taxon>
    </lineage>
</organism>
<dbReference type="SMART" id="SM00954">
    <property type="entry name" value="RelA_SpoT"/>
    <property type="match status" value="1"/>
</dbReference>
<evidence type="ECO:0000259" key="13">
    <source>
        <dbReference type="PROSITE" id="PS51880"/>
    </source>
</evidence>
<dbReference type="FunFam" id="1.10.3210.10:FF:000001">
    <property type="entry name" value="GTP pyrophosphokinase RelA"/>
    <property type="match status" value="1"/>
</dbReference>
<dbReference type="AlphaFoldDB" id="A0A2R6Y597"/>
<dbReference type="SUPFAM" id="SSF81301">
    <property type="entry name" value="Nucleotidyltransferase"/>
    <property type="match status" value="1"/>
</dbReference>